<dbReference type="PROSITE" id="PS01124">
    <property type="entry name" value="HTH_ARAC_FAMILY_2"/>
    <property type="match status" value="1"/>
</dbReference>
<evidence type="ECO:0000256" key="3">
    <source>
        <dbReference type="ARBA" id="ARBA00023163"/>
    </source>
</evidence>
<dbReference type="InterPro" id="IPR009057">
    <property type="entry name" value="Homeodomain-like_sf"/>
</dbReference>
<dbReference type="Pfam" id="PF12833">
    <property type="entry name" value="HTH_18"/>
    <property type="match status" value="1"/>
</dbReference>
<gene>
    <name evidence="5" type="ORF">C8N40_109177</name>
</gene>
<evidence type="ECO:0000256" key="1">
    <source>
        <dbReference type="ARBA" id="ARBA00023015"/>
    </source>
</evidence>
<feature type="domain" description="HTH araC/xylS-type" evidence="4">
    <location>
        <begin position="8"/>
        <end position="108"/>
    </location>
</feature>
<reference evidence="5 6" key="1">
    <citation type="submission" date="2018-04" db="EMBL/GenBank/DDBJ databases">
        <title>Genomic Encyclopedia of Archaeal and Bacterial Type Strains, Phase II (KMG-II): from individual species to whole genera.</title>
        <authorList>
            <person name="Goeker M."/>
        </authorList>
    </citation>
    <scope>NUCLEOTIDE SEQUENCE [LARGE SCALE GENOMIC DNA]</scope>
    <source>
        <strain evidence="5 6">DSM 100162</strain>
    </source>
</reference>
<proteinExistence type="predicted"/>
<keyword evidence="3" id="KW-0804">Transcription</keyword>
<dbReference type="Proteomes" id="UP000244225">
    <property type="component" value="Unassembled WGS sequence"/>
</dbReference>
<name>A0A2T5YED7_9BACT</name>
<evidence type="ECO:0000313" key="6">
    <source>
        <dbReference type="Proteomes" id="UP000244225"/>
    </source>
</evidence>
<dbReference type="InterPro" id="IPR050204">
    <property type="entry name" value="AraC_XylS_family_regulators"/>
</dbReference>
<keyword evidence="1" id="KW-0805">Transcription regulation</keyword>
<organism evidence="5 6">
    <name type="scientific">Pontibacter mucosus</name>
    <dbReference type="NCBI Taxonomy" id="1649266"/>
    <lineage>
        <taxon>Bacteria</taxon>
        <taxon>Pseudomonadati</taxon>
        <taxon>Bacteroidota</taxon>
        <taxon>Cytophagia</taxon>
        <taxon>Cytophagales</taxon>
        <taxon>Hymenobacteraceae</taxon>
        <taxon>Pontibacter</taxon>
    </lineage>
</organism>
<dbReference type="GO" id="GO:0003700">
    <property type="term" value="F:DNA-binding transcription factor activity"/>
    <property type="evidence" value="ECO:0007669"/>
    <property type="project" value="InterPro"/>
</dbReference>
<protein>
    <submittedName>
        <fullName evidence="5">Helix-turn-helix protein</fullName>
    </submittedName>
</protein>
<dbReference type="RefSeq" id="WP_245905167.1">
    <property type="nucleotide sequence ID" value="NZ_QBKI01000009.1"/>
</dbReference>
<dbReference type="Gene3D" id="1.10.10.60">
    <property type="entry name" value="Homeodomain-like"/>
    <property type="match status" value="1"/>
</dbReference>
<dbReference type="GO" id="GO:0043565">
    <property type="term" value="F:sequence-specific DNA binding"/>
    <property type="evidence" value="ECO:0007669"/>
    <property type="project" value="InterPro"/>
</dbReference>
<dbReference type="SMART" id="SM00342">
    <property type="entry name" value="HTH_ARAC"/>
    <property type="match status" value="1"/>
</dbReference>
<keyword evidence="2" id="KW-0238">DNA-binding</keyword>
<dbReference type="PANTHER" id="PTHR46796:SF13">
    <property type="entry name" value="HTH-TYPE TRANSCRIPTIONAL ACTIVATOR RHAS"/>
    <property type="match status" value="1"/>
</dbReference>
<dbReference type="InterPro" id="IPR018060">
    <property type="entry name" value="HTH_AraC"/>
</dbReference>
<keyword evidence="6" id="KW-1185">Reference proteome</keyword>
<evidence type="ECO:0000313" key="5">
    <source>
        <dbReference type="EMBL" id="PTX15079.1"/>
    </source>
</evidence>
<comment type="caution">
    <text evidence="5">The sequence shown here is derived from an EMBL/GenBank/DDBJ whole genome shotgun (WGS) entry which is preliminary data.</text>
</comment>
<accession>A0A2T5YED7</accession>
<sequence length="108" mass="12313">MDRLQNRSGVLQAVIDDIHQSNGQLSISKLAERNSISIRQLERNFKTHVGITPKEYSNIVRFQNALAAIKSPDMKRSLLDIAFEYGYYDHSHLTNEIKRNTGLSPSQL</sequence>
<evidence type="ECO:0000259" key="4">
    <source>
        <dbReference type="PROSITE" id="PS01124"/>
    </source>
</evidence>
<dbReference type="PANTHER" id="PTHR46796">
    <property type="entry name" value="HTH-TYPE TRANSCRIPTIONAL ACTIVATOR RHAS-RELATED"/>
    <property type="match status" value="1"/>
</dbReference>
<dbReference type="EMBL" id="QBKI01000009">
    <property type="protein sequence ID" value="PTX15079.1"/>
    <property type="molecule type" value="Genomic_DNA"/>
</dbReference>
<evidence type="ECO:0000256" key="2">
    <source>
        <dbReference type="ARBA" id="ARBA00023125"/>
    </source>
</evidence>
<dbReference type="SUPFAM" id="SSF46689">
    <property type="entry name" value="Homeodomain-like"/>
    <property type="match status" value="2"/>
</dbReference>
<dbReference type="AlphaFoldDB" id="A0A2T5YED7"/>